<dbReference type="Proteomes" id="UP000233597">
    <property type="component" value="Unassembled WGS sequence"/>
</dbReference>
<dbReference type="InterPro" id="IPR050557">
    <property type="entry name" value="RTX_toxin/Mannuronan_C5-epim"/>
</dbReference>
<dbReference type="PRINTS" id="PR00313">
    <property type="entry name" value="CABNDNGRPT"/>
</dbReference>
<name>A0A2N3KER4_9PROT</name>
<comment type="caution">
    <text evidence="3">The sequence shown here is derived from an EMBL/GenBank/DDBJ whole genome shotgun (WGS) entry which is preliminary data.</text>
</comment>
<evidence type="ECO:0000313" key="4">
    <source>
        <dbReference type="Proteomes" id="UP000233597"/>
    </source>
</evidence>
<dbReference type="PANTHER" id="PTHR38340:SF1">
    <property type="entry name" value="S-LAYER PROTEIN"/>
    <property type="match status" value="1"/>
</dbReference>
<accession>A0A2N3KER4</accession>
<proteinExistence type="predicted"/>
<evidence type="ECO:0008006" key="5">
    <source>
        <dbReference type="Google" id="ProtNLM"/>
    </source>
</evidence>
<sequence>MNSVEASAQAVVGELANAIDRDTNAAFFAGHFLPSIRVAHQDVDLDAFAGQQTREIEIPQGRKAFLEFIADWQKKYQANLKLGIVSTLILPLAACGGGGGLGGVFGGGSGGRVVDGYISGATVSRVNGSGNTVTTDANGNFTGLTGTGAIQITGGTDISTGLAFNGTLTAPDGSTVVTPLTTLVQSLIDSGETEEDALNAVKAAFNVTEDLKTVDPVATSNTALFKAGVQVANILTMGAKAITGSSSTQSESDAIKSVADALATTLKGAVGAVNLDSSAINTVLTNAGVDTTLSNDTASIISASNTNIQNAATTEDIVKSQYVAQGEAANAIQEGAASGSLSQTASEYDSAAQAAKAQNVSLSNGGVGSFTVSVTEQGVLSFSNLPTSGNITLTLDADGGGSVVYTGGTLTIPDTNTVTSLNLAGVGRPVIINDFGAVTTLTGSSTARTTIVGSLDTLRAFIPTGSEQDPNTITGIFTFRVTGISDLSTNNTAFYDLVDDIANVGTSPRVAVVGDTDVNFTIAATGAQSLASLYSLTTTGTGTIALTGATAANLAASVAKLTTAVSAGISAEVTDTSGASLALSKTLLARLSSLDFNVDNGIINYSGATNAALTTDLAKIDISGHTVTINVAGVINENFSITDDQLETLGALTASGTGTITITSLDNADDISAVLTKLTVASGSTISLVAAADENIAITKAQLDQIATLTVSGTGEITLGDATSAALSTDFAKLSAGSEKISITGASGENFTLAKTFIDQLGHFTTVSGNLAVTGLTAADLTTDLAKLTVDGTTSLAGAAGEDFVFDKTFLDSYAAFEATGDGTITYQDATGAALTADLGKLSVAEGGSISVVGATDESFSLTQTQLDNLASIGALGTGDISLSGVTNANLAADLAKISVVSGEISLSGAADESLVLTQAQLDSIADVAVSGSGTITVTGVTSSDLAGDLAKIQSAASGITLEGAADENFAVTKTVLDQIGHLNATGTGTITYSEALGSSLTDDLAKLGVETGTISVSGADGESFSISEANLAELAGLAATGSGDVTITSVTAAGISAAIGAVSVVSGTIGVQAASGENIVLSQADFARIDSISTTGSGNLTLNGYSASSLSEAIAKTSVDGTFTVNGATDSSFVITESDLDDVDALNATGTGNVTLSGVTAARLAADLSAISVETGNFSITGASGESFTISETDLGELAGLEATGGGDIVLNDATASNFAADLAKLSGASVTVNGATGENLTVTKAQLDDLAAVNGADGTIMTISGLTAADFTADLGKVSANGGLVLSGAEGESFSISQSVLDGINQFTVTGSGSITLTDVTEASFDADVAKITVDTGAINIVAADGENLTLTQSEAASYGSITVTGAGDITITEVSGDVTAVLDNLNVGSGSISVSAVADQNLSITESALGDLGGLAATGTGNITLTDASSSGVSADLAKLSVESGTISITVSEVDTSDVNLTYADVSGKNIAITVTGSVNVTVSEDGAYDFSTLSGDTVKLVIDTSNGDVTISSLELNGIDEIEVTGTGNAYIQAADVDGLTITFSATDSGNVVVAVPEGTTIDQSGLTGDVEYQSSVTYNESGVALDGYLAGATVMLVDGDGNQVGQQTWTTDATGHYTITDFQFTGILPEDVAVRITGGTDLTTGQSFDGVLLVSAGESAGVATGLTTVMHYLVAGNSAADITEAQSDLIAGLGLDATSLSGSNLLTIDPLSTVASSSATAAEMANAASLQIASAEMLVLTSELAKGLQPVLQGLGDDSSQSEISQVIMRQIAAAIENANGAEVDFTNGTVLTDLITAVGNAIVGSSNFDGTQTVGSNNVTLNDVFTEIAELVGNTVGALEQLMPSSSELQSPADIDAMSLLISAVKIQVAAGSTLASLINDLFDSNGDFQDSAYDALVTYNNDFATNFQDALSNAAVGELIDGTIYGSSGADVLDNGDEGGRFFGNGGGDTMIGGTGDDRFYLGTSDFVSGLSISGSDQGTLGRDRVVLRGEADDQYDFTTSGTVFNGIDRIEVGSDVAGQQIVLGDGVVSTADGNNDTNAGDMRIVSRIYDSNGVDVGMQNGVVVDATELTGNNSISFEGQRAVEDGETFGGFMGDDTVKGGDGADTLFGGLGNDILEGNDGDDTISGDEGNDTIFGGDGNDSLLGGDGADVINGGAGKDTLIGGDGVDTLMGGEGDDRFFIDADGDTMVGGDGKDRFYLTSVADLANGVTLMGDGTTSGNTGEDRLVIQLDESEDPQSVDLTASNIQIDGIDRIDVGSDVAGLTITLDHALAMSADNNQDDTYGDIRINSRVYVDNESEIGLTASPITNGIIVDGRGLESTDSLLFDGEVHVSLNDAQTGDETYGGFSGNDTVYGGAGSDTMFGGAGNDRLYGYDGNDYLDGGDGDDRLYAGGGVNSLIGGAGADRFYITNIADAAGTYINGNGGSSTEDSAVSNDRLVLDLSEGVTVDFNNVTVSNIDRIDIAQDVAGLHLILDHDLASTANSDNDGTLGDIRITSRVYTDNDTGLTSTPITNGIFVDGSALESTDFLRFDGEVHVDLIEGSETEYETYGGFSGDDTVWGGAGNDDIAAGDGDDRIVGNDGDDVLLGGNGADRIHGGAGVDTMIGGLGTDRLYVDLATDLSDGSVIIGGDYDFDNDELAEAEASTNDRLIFGQASAYDLSDTTLENREITIAQIDRIEFRDNSAGYELTLGDGVVSTADANGDGTLGDIQIVSRATEEQDGEEVDVPITAGVTVDASGLSANYSIHFQGETLFDDETQANFGGFSGNDRIAGGLGNDTINGGAGDDRIYYNGGADTLIGGSGRDRFYLMTAALAAGLLIDGSFEAAANDRLLLATAGTFDLTDQALTDGNVTITNIDRIELRDDAAGNVLKIGSELASTADANMDGTAGDISVVSRVFDSNDNDVPFTNDVVIDGSELTASQRLIVEGEVRSDEDGNYGGFDGNDTLIGGAGNDTLEGGNGNDTLIGNGGDDVLRGGAGADHITGGAGADIFAMSLGGDAVAVTYSDYTPVQGDSFEVTIDGYSYSARADEANTTLDSILDDLAYVINNDSGHNYFARVSDGQLQIAGIDGNAVVDANTYSQGTAYADQPESDDLFAFSFTDTTTPQVGDFLRLTVGDQVFQVQMSDGDTPGGLIFQLAAQISAQAQAAYDLDENADVVDAAAIDTDGDSGHEADRLFIYVPDGQSIDLDHSGTIHASSGPVFNETDAGDSFNVDTAADTVTAQTGTLTLSTNDGDYVAGSFLSIELTITTSGNEVETNYLSTAVVAGNAAASIQALVDEIKAQDAAFATSDGDPSQTFFDSITIDGGNIQFVGKEVGSDFTIDATFLGDLTANAAYVDPLQSETDTFDAVLFDFYDFAQANQTLQDHGTFVLSIDDITLTEPVISTDTLADVISRFADNLKANGYTVGIEDNQTLFVASDEQITSHSIAAYQSGTALDNGSDEAISGSSDSIVSAFDVVTDFVVGEDKFDLSLLGGDHTVPNAVSVDNTSITNSNDVNFDLSTALTGLNIDSGAAMFVTVSGEGNPDETYLIVDNGDGNLNGDQDLFVNVTGISGDLNSASVSDLFYSET</sequence>
<dbReference type="InterPro" id="IPR011049">
    <property type="entry name" value="Serralysin-like_metalloprot_C"/>
</dbReference>
<protein>
    <recommendedName>
        <fullName evidence="5">Calcium-binding protein</fullName>
    </recommendedName>
</protein>
<comment type="subcellular location">
    <subcellularLocation>
        <location evidence="1">Secreted</location>
    </subcellularLocation>
</comment>
<evidence type="ECO:0000313" key="3">
    <source>
        <dbReference type="EMBL" id="PKR49049.1"/>
    </source>
</evidence>
<dbReference type="Pfam" id="PF00353">
    <property type="entry name" value="HemolysinCabind"/>
    <property type="match status" value="7"/>
</dbReference>
<organism evidence="3 4">
    <name type="scientific">Thalassospira marina</name>
    <dbReference type="NCBI Taxonomy" id="2048283"/>
    <lineage>
        <taxon>Bacteria</taxon>
        <taxon>Pseudomonadati</taxon>
        <taxon>Pseudomonadota</taxon>
        <taxon>Alphaproteobacteria</taxon>
        <taxon>Rhodospirillales</taxon>
        <taxon>Thalassospiraceae</taxon>
        <taxon>Thalassospira</taxon>
    </lineage>
</organism>
<evidence type="ECO:0000256" key="2">
    <source>
        <dbReference type="ARBA" id="ARBA00022525"/>
    </source>
</evidence>
<dbReference type="PROSITE" id="PS00330">
    <property type="entry name" value="HEMOLYSIN_CALCIUM"/>
    <property type="match status" value="11"/>
</dbReference>
<dbReference type="PANTHER" id="PTHR38340">
    <property type="entry name" value="S-LAYER PROTEIN"/>
    <property type="match status" value="1"/>
</dbReference>
<gene>
    <name evidence="3" type="ORF">COO20_23080</name>
</gene>
<dbReference type="Gene3D" id="2.150.10.10">
    <property type="entry name" value="Serralysin-like metalloprotease, C-terminal"/>
    <property type="match status" value="6"/>
</dbReference>
<dbReference type="InterPro" id="IPR018511">
    <property type="entry name" value="Hemolysin-typ_Ca-bd_CS"/>
</dbReference>
<reference evidence="3 4" key="1">
    <citation type="submission" date="2017-09" db="EMBL/GenBank/DDBJ databases">
        <title>Biodiversity and function of Thalassospira species in the particle-attached aromatic-hydrocarbon-degrading consortia from the surface seawater of the South China Sea.</title>
        <authorList>
            <person name="Dong C."/>
            <person name="Liu R."/>
            <person name="Shao Z."/>
        </authorList>
    </citation>
    <scope>NUCLEOTIDE SEQUENCE [LARGE SCALE GENOMIC DNA]</scope>
    <source>
        <strain evidence="3 4">CSC1P2</strain>
    </source>
</reference>
<dbReference type="GO" id="GO:0005576">
    <property type="term" value="C:extracellular region"/>
    <property type="evidence" value="ECO:0007669"/>
    <property type="project" value="UniProtKB-SubCell"/>
</dbReference>
<evidence type="ECO:0000256" key="1">
    <source>
        <dbReference type="ARBA" id="ARBA00004613"/>
    </source>
</evidence>
<keyword evidence="2" id="KW-0964">Secreted</keyword>
<dbReference type="SUPFAM" id="SSF51120">
    <property type="entry name" value="beta-Roll"/>
    <property type="match status" value="6"/>
</dbReference>
<dbReference type="InterPro" id="IPR001343">
    <property type="entry name" value="Hemolysn_Ca-bd"/>
</dbReference>
<dbReference type="EMBL" id="NWTK01000020">
    <property type="protein sequence ID" value="PKR49049.1"/>
    <property type="molecule type" value="Genomic_DNA"/>
</dbReference>
<dbReference type="GO" id="GO:0005509">
    <property type="term" value="F:calcium ion binding"/>
    <property type="evidence" value="ECO:0007669"/>
    <property type="project" value="InterPro"/>
</dbReference>